<dbReference type="EMBL" id="JAAGNN010000011">
    <property type="protein sequence ID" value="KAF4083569.1"/>
    <property type="molecule type" value="Genomic_DNA"/>
</dbReference>
<evidence type="ECO:0000313" key="7">
    <source>
        <dbReference type="EMBL" id="KAF4083569.1"/>
    </source>
</evidence>
<dbReference type="AlphaFoldDB" id="A0A7J6ANC2"/>
<dbReference type="GO" id="GO:0030131">
    <property type="term" value="C:clathrin adaptor complex"/>
    <property type="evidence" value="ECO:0007669"/>
    <property type="project" value="InterPro"/>
</dbReference>
<dbReference type="Pfam" id="PF02296">
    <property type="entry name" value="Alpha_adaptin_C"/>
    <property type="match status" value="1"/>
</dbReference>
<dbReference type="InterPro" id="IPR003164">
    <property type="entry name" value="Clathrin_a-adaptin_app_sub_C"/>
</dbReference>
<dbReference type="FunFam" id="2.60.40.1230:FF:000003">
    <property type="entry name" value="AP-2 complex subunit alpha"/>
    <property type="match status" value="1"/>
</dbReference>
<dbReference type="GO" id="GO:0006886">
    <property type="term" value="P:intracellular protein transport"/>
    <property type="evidence" value="ECO:0007669"/>
    <property type="project" value="InterPro"/>
</dbReference>
<keyword evidence="5" id="KW-0472">Membrane</keyword>
<comment type="subcellular location">
    <subcellularLocation>
        <location evidence="1">Endomembrane system</location>
        <topology evidence="1">Peripheral membrane protein</topology>
    </subcellularLocation>
</comment>
<reference evidence="7 8" key="1">
    <citation type="submission" date="2020-02" db="EMBL/GenBank/DDBJ databases">
        <title>A chromosome-scale genome assembly of the black bullhead catfish (Ameiurus melas).</title>
        <authorList>
            <person name="Wen M."/>
            <person name="Zham M."/>
            <person name="Cabau C."/>
            <person name="Klopp C."/>
            <person name="Donnadieu C."/>
            <person name="Roques C."/>
            <person name="Bouchez O."/>
            <person name="Lampietro C."/>
            <person name="Jouanno E."/>
            <person name="Herpin A."/>
            <person name="Louis A."/>
            <person name="Berthelot C."/>
            <person name="Parey E."/>
            <person name="Roest-Crollius H."/>
            <person name="Braasch I."/>
            <person name="Postlethwait J."/>
            <person name="Robinson-Rechavi M."/>
            <person name="Echchiki A."/>
            <person name="Begum T."/>
            <person name="Montfort J."/>
            <person name="Schartl M."/>
            <person name="Bobe J."/>
            <person name="Guiguen Y."/>
        </authorList>
    </citation>
    <scope>NUCLEOTIDE SEQUENCE [LARGE SCALE GENOMIC DNA]</scope>
    <source>
        <strain evidence="7">M_S1</strain>
        <tissue evidence="7">Blood</tissue>
    </source>
</reference>
<evidence type="ECO:0000256" key="5">
    <source>
        <dbReference type="ARBA" id="ARBA00023136"/>
    </source>
</evidence>
<dbReference type="SMART" id="SM00809">
    <property type="entry name" value="Alpha_adaptinC2"/>
    <property type="match status" value="1"/>
</dbReference>
<dbReference type="Proteomes" id="UP000593565">
    <property type="component" value="Unassembled WGS sequence"/>
</dbReference>
<evidence type="ECO:0000256" key="1">
    <source>
        <dbReference type="ARBA" id="ARBA00004184"/>
    </source>
</evidence>
<keyword evidence="4" id="KW-0653">Protein transport</keyword>
<dbReference type="GO" id="GO:0016192">
    <property type="term" value="P:vesicle-mediated transport"/>
    <property type="evidence" value="ECO:0007669"/>
    <property type="project" value="InterPro"/>
</dbReference>
<sequence>MKFVARLQMNNHMENVGNNLFQWPPARAACSGRVLQNLPAASFRSSTPIIGENLSRFVCKNNGVLYENQLLQIGLKSEFRQNLGRMYAFYGNKTSTQFVNFSASVLNVHTKASDPVIDGGAQLQQVLNIECLSDFVDTPVLNINFRYGGSMQNISVRLPITLNKFFQPTEITSQEFFQRWKQLSAPQQEVQKIFKAKHSMDTEITKAKIIGFEQRCLDGVDPNPSNLVAGVHKKG</sequence>
<dbReference type="InterPro" id="IPR013041">
    <property type="entry name" value="Clathrin_app_Ig-like_sf"/>
</dbReference>
<dbReference type="InterPro" id="IPR008152">
    <property type="entry name" value="Clathrin_a/b/g-adaptin_app_Ig"/>
</dbReference>
<name>A0A7J6ANC2_AMEME</name>
<dbReference type="Gene3D" id="3.30.310.10">
    <property type="entry name" value="TATA-Binding Protein"/>
    <property type="match status" value="1"/>
</dbReference>
<feature type="domain" description="Clathrin adaptor alpha/beta/gamma-adaptin appendage Ig-like subdomain" evidence="6">
    <location>
        <begin position="55"/>
        <end position="159"/>
    </location>
</feature>
<keyword evidence="3" id="KW-0813">Transport</keyword>
<dbReference type="InterPro" id="IPR009028">
    <property type="entry name" value="Coatomer/calthrin_app_sub_C"/>
</dbReference>
<dbReference type="Gene3D" id="2.60.40.1230">
    <property type="match status" value="1"/>
</dbReference>
<dbReference type="InterPro" id="IPR012295">
    <property type="entry name" value="TBP_dom_sf"/>
</dbReference>
<comment type="caution">
    <text evidence="7">The sequence shown here is derived from an EMBL/GenBank/DDBJ whole genome shotgun (WGS) entry which is preliminary data.</text>
</comment>
<protein>
    <recommendedName>
        <fullName evidence="6">Clathrin adaptor alpha/beta/gamma-adaptin appendage Ig-like subdomain domain-containing protein</fullName>
    </recommendedName>
</protein>
<evidence type="ECO:0000256" key="2">
    <source>
        <dbReference type="ARBA" id="ARBA00006613"/>
    </source>
</evidence>
<keyword evidence="8" id="KW-1185">Reference proteome</keyword>
<organism evidence="7 8">
    <name type="scientific">Ameiurus melas</name>
    <name type="common">Black bullhead</name>
    <name type="synonym">Silurus melas</name>
    <dbReference type="NCBI Taxonomy" id="219545"/>
    <lineage>
        <taxon>Eukaryota</taxon>
        <taxon>Metazoa</taxon>
        <taxon>Chordata</taxon>
        <taxon>Craniata</taxon>
        <taxon>Vertebrata</taxon>
        <taxon>Euteleostomi</taxon>
        <taxon>Actinopterygii</taxon>
        <taxon>Neopterygii</taxon>
        <taxon>Teleostei</taxon>
        <taxon>Ostariophysi</taxon>
        <taxon>Siluriformes</taxon>
        <taxon>Ictaluridae</taxon>
        <taxon>Ameiurus</taxon>
    </lineage>
</organism>
<evidence type="ECO:0000256" key="4">
    <source>
        <dbReference type="ARBA" id="ARBA00022927"/>
    </source>
</evidence>
<evidence type="ECO:0000313" key="8">
    <source>
        <dbReference type="Proteomes" id="UP000593565"/>
    </source>
</evidence>
<dbReference type="GO" id="GO:0012505">
    <property type="term" value="C:endomembrane system"/>
    <property type="evidence" value="ECO:0007669"/>
    <property type="project" value="UniProtKB-SubCell"/>
</dbReference>
<accession>A0A7J6ANC2</accession>
<evidence type="ECO:0000259" key="6">
    <source>
        <dbReference type="SMART" id="SM00809"/>
    </source>
</evidence>
<dbReference type="PANTHER" id="PTHR22780">
    <property type="entry name" value="ADAPTIN, ALPHA/GAMMA/EPSILON"/>
    <property type="match status" value="1"/>
</dbReference>
<gene>
    <name evidence="7" type="ORF">AMELA_G00143270</name>
</gene>
<evidence type="ECO:0000256" key="3">
    <source>
        <dbReference type="ARBA" id="ARBA00022448"/>
    </source>
</evidence>
<proteinExistence type="inferred from homology"/>
<dbReference type="SUPFAM" id="SSF55711">
    <property type="entry name" value="Subdomain of clathrin and coatomer appendage domain"/>
    <property type="match status" value="1"/>
</dbReference>
<dbReference type="InterPro" id="IPR050840">
    <property type="entry name" value="Adaptor_Complx_Large_Subunit"/>
</dbReference>
<dbReference type="SUPFAM" id="SSF49348">
    <property type="entry name" value="Clathrin adaptor appendage domain"/>
    <property type="match status" value="1"/>
</dbReference>
<dbReference type="Pfam" id="PF02883">
    <property type="entry name" value="Alpha_adaptinC2"/>
    <property type="match status" value="1"/>
</dbReference>
<comment type="similarity">
    <text evidence="2">Belongs to the adaptor complexes large subunit family.</text>
</comment>